<dbReference type="InterPro" id="IPR000772">
    <property type="entry name" value="Ricin_B_lectin"/>
</dbReference>
<dbReference type="Gene3D" id="2.60.120.200">
    <property type="match status" value="1"/>
</dbReference>
<evidence type="ECO:0000256" key="2">
    <source>
        <dbReference type="SAM" id="SignalP"/>
    </source>
</evidence>
<comment type="similarity">
    <text evidence="1">Belongs to the glycosyl hydrolase 16 family.</text>
</comment>
<dbReference type="InterPro" id="IPR013320">
    <property type="entry name" value="ConA-like_dom_sf"/>
</dbReference>
<dbReference type="GO" id="GO:0005975">
    <property type="term" value="P:carbohydrate metabolic process"/>
    <property type="evidence" value="ECO:0007669"/>
    <property type="project" value="InterPro"/>
</dbReference>
<evidence type="ECO:0000313" key="4">
    <source>
        <dbReference type="EMBL" id="MBB6549265.1"/>
    </source>
</evidence>
<dbReference type="CDD" id="cd23451">
    <property type="entry name" value="beta-trefoil_Ricin_laminarinase"/>
    <property type="match status" value="1"/>
</dbReference>
<dbReference type="PROSITE" id="PS50231">
    <property type="entry name" value="RICIN_B_LECTIN"/>
    <property type="match status" value="1"/>
</dbReference>
<organism evidence="4 5">
    <name type="scientific">Nonomuraea rubra</name>
    <dbReference type="NCBI Taxonomy" id="46180"/>
    <lineage>
        <taxon>Bacteria</taxon>
        <taxon>Bacillati</taxon>
        <taxon>Actinomycetota</taxon>
        <taxon>Actinomycetes</taxon>
        <taxon>Streptosporangiales</taxon>
        <taxon>Streptosporangiaceae</taxon>
        <taxon>Nonomuraea</taxon>
    </lineage>
</organism>
<dbReference type="InterPro" id="IPR035992">
    <property type="entry name" value="Ricin_B-like_lectins"/>
</dbReference>
<accession>A0A7X0NTI6</accession>
<dbReference type="InterPro" id="IPR000757">
    <property type="entry name" value="Beta-glucanase-like"/>
</dbReference>
<evidence type="ECO:0000259" key="3">
    <source>
        <dbReference type="PROSITE" id="PS51762"/>
    </source>
</evidence>
<keyword evidence="2" id="KW-0732">Signal</keyword>
<dbReference type="Pfam" id="PF00652">
    <property type="entry name" value="Ricin_B_lectin"/>
    <property type="match status" value="1"/>
</dbReference>
<dbReference type="SUPFAM" id="SSF49899">
    <property type="entry name" value="Concanavalin A-like lectins/glucanases"/>
    <property type="match status" value="1"/>
</dbReference>
<dbReference type="GO" id="GO:0004553">
    <property type="term" value="F:hydrolase activity, hydrolyzing O-glycosyl compounds"/>
    <property type="evidence" value="ECO:0007669"/>
    <property type="project" value="InterPro"/>
</dbReference>
<dbReference type="SUPFAM" id="SSF50370">
    <property type="entry name" value="Ricin B-like lectins"/>
    <property type="match status" value="1"/>
</dbReference>
<evidence type="ECO:0000256" key="1">
    <source>
        <dbReference type="ARBA" id="ARBA00006865"/>
    </source>
</evidence>
<proteinExistence type="inferred from homology"/>
<comment type="caution">
    <text evidence="4">The sequence shown here is derived from an EMBL/GenBank/DDBJ whole genome shotgun (WGS) entry which is preliminary data.</text>
</comment>
<feature type="signal peptide" evidence="2">
    <location>
        <begin position="1"/>
        <end position="33"/>
    </location>
</feature>
<name>A0A7X0NTI6_9ACTN</name>
<dbReference type="Gene3D" id="2.80.10.50">
    <property type="match status" value="1"/>
</dbReference>
<keyword evidence="5" id="KW-1185">Reference proteome</keyword>
<dbReference type="Pfam" id="PF00722">
    <property type="entry name" value="Glyco_hydro_16"/>
    <property type="match status" value="1"/>
</dbReference>
<gene>
    <name evidence="4" type="ORF">HD593_004060</name>
</gene>
<protein>
    <submittedName>
        <fullName evidence="4">Beta-glucanase (GH16 family)</fullName>
    </submittedName>
</protein>
<dbReference type="EMBL" id="JACHMI010000001">
    <property type="protein sequence ID" value="MBB6549265.1"/>
    <property type="molecule type" value="Genomic_DNA"/>
</dbReference>
<reference evidence="4 5" key="1">
    <citation type="submission" date="2020-08" db="EMBL/GenBank/DDBJ databases">
        <title>Sequencing the genomes of 1000 actinobacteria strains.</title>
        <authorList>
            <person name="Klenk H.-P."/>
        </authorList>
    </citation>
    <scope>NUCLEOTIDE SEQUENCE [LARGE SCALE GENOMIC DNA]</scope>
    <source>
        <strain evidence="4 5">DSM 43768</strain>
    </source>
</reference>
<dbReference type="AlphaFoldDB" id="A0A7X0NTI6"/>
<dbReference type="PROSITE" id="PS51762">
    <property type="entry name" value="GH16_2"/>
    <property type="match status" value="1"/>
</dbReference>
<dbReference type="InterPro" id="IPR050546">
    <property type="entry name" value="Glycosyl_Hydrlase_16"/>
</dbReference>
<dbReference type="SMART" id="SM00458">
    <property type="entry name" value="RICIN"/>
    <property type="match status" value="1"/>
</dbReference>
<dbReference type="Proteomes" id="UP000565579">
    <property type="component" value="Unassembled WGS sequence"/>
</dbReference>
<dbReference type="CDD" id="cd08023">
    <property type="entry name" value="GH16_laminarinase_like"/>
    <property type="match status" value="1"/>
</dbReference>
<evidence type="ECO:0000313" key="5">
    <source>
        <dbReference type="Proteomes" id="UP000565579"/>
    </source>
</evidence>
<dbReference type="PANTHER" id="PTHR10963:SF55">
    <property type="entry name" value="GLYCOSIDE HYDROLASE FAMILY 16 PROTEIN"/>
    <property type="match status" value="1"/>
</dbReference>
<feature type="chain" id="PRO_5031530222" evidence="2">
    <location>
        <begin position="34"/>
        <end position="413"/>
    </location>
</feature>
<dbReference type="PANTHER" id="PTHR10963">
    <property type="entry name" value="GLYCOSYL HYDROLASE-RELATED"/>
    <property type="match status" value="1"/>
</dbReference>
<feature type="domain" description="GH16" evidence="3">
    <location>
        <begin position="29"/>
        <end position="285"/>
    </location>
</feature>
<dbReference type="RefSeq" id="WP_185103669.1">
    <property type="nucleotide sequence ID" value="NZ_BAAAXY010000147.1"/>
</dbReference>
<sequence length="413" mass="44015">MARTPRSRTLLAIGSALAAIIAMVFPMAGTAAAAPAPGPLVWSDEFNGAAGSAVDQSKWRFDIGGSGWGNNEQQYYTSSTRNAAMDGAGNLVITARRENPSNYQCHYGTCQYTSARLLTSATFTRAYGRFEARMKLPRGQGIWPAFWMLGNDIGTVGWPNSGEIDIMENIGREPTTVHGTLHGPGYSGAGGIGAGYTIGSPFADAFHTFAVDWSPNLIIWYVDGVEYQRRTPSDLGGNRWVFDHPFFMIMNVAVGGHWPGYPDATTTFPQTLTVDYVRVYAPPTSVPGGRITGYGGKCVDVAGANPANGTAVQLWDCNDTAAQSWSWNADGSVRALGKCMDVTAGATANGAQVQLYDCNGTGAQRWTFDAGTGRIVNPQSGRCLDATGVSSANGTRLQIWDCTGGANQRWARS</sequence>